<proteinExistence type="predicted"/>
<dbReference type="EMBL" id="JACCBK010000001">
    <property type="protein sequence ID" value="NYD87235.1"/>
    <property type="molecule type" value="Genomic_DNA"/>
</dbReference>
<keyword evidence="2" id="KW-0966">Cell projection</keyword>
<comment type="caution">
    <text evidence="2">The sequence shown here is derived from an EMBL/GenBank/DDBJ whole genome shotgun (WGS) entry which is preliminary data.</text>
</comment>
<dbReference type="InterPro" id="IPR024046">
    <property type="entry name" value="Flagellar_assmbl_FliW_dom_sf"/>
</dbReference>
<dbReference type="Gene3D" id="2.30.290.10">
    <property type="entry name" value="BH3618-like"/>
    <property type="match status" value="1"/>
</dbReference>
<evidence type="ECO:0000313" key="4">
    <source>
        <dbReference type="Proteomes" id="UP000618382"/>
    </source>
</evidence>
<dbReference type="Proteomes" id="UP000618382">
    <property type="component" value="Unassembled WGS sequence"/>
</dbReference>
<organism evidence="2 3">
    <name type="scientific">Cellulomonas oligotrophica</name>
    <dbReference type="NCBI Taxonomy" id="931536"/>
    <lineage>
        <taxon>Bacteria</taxon>
        <taxon>Bacillati</taxon>
        <taxon>Actinomycetota</taxon>
        <taxon>Actinomycetes</taxon>
        <taxon>Micrococcales</taxon>
        <taxon>Cellulomonadaceae</taxon>
        <taxon>Cellulomonas</taxon>
    </lineage>
</organism>
<accession>A0A7Y9FH42</accession>
<gene>
    <name evidence="2" type="ORF">BKA21_002784</name>
    <name evidence="1" type="ORF">Col01nite_31760</name>
</gene>
<keyword evidence="4" id="KW-1185">Reference proteome</keyword>
<dbReference type="RefSeq" id="WP_140460700.1">
    <property type="nucleotide sequence ID" value="NZ_BAABFI010000009.1"/>
</dbReference>
<keyword evidence="2" id="KW-0282">Flagellum</keyword>
<dbReference type="SUPFAM" id="SSF141457">
    <property type="entry name" value="BH3618-like"/>
    <property type="match status" value="1"/>
</dbReference>
<dbReference type="InterPro" id="IPR003775">
    <property type="entry name" value="Flagellar_assembly_factor_FliW"/>
</dbReference>
<protein>
    <submittedName>
        <fullName evidence="2">Flagellar assembly factor FliW</fullName>
    </submittedName>
</protein>
<dbReference type="AlphaFoldDB" id="A0A7Y9FH42"/>
<reference evidence="2 3" key="1">
    <citation type="submission" date="2020-07" db="EMBL/GenBank/DDBJ databases">
        <title>Sequencing the genomes of 1000 actinobacteria strains.</title>
        <authorList>
            <person name="Klenk H.-P."/>
        </authorList>
    </citation>
    <scope>NUCLEOTIDE SEQUENCE [LARGE SCALE GENOMIC DNA]</scope>
    <source>
        <strain evidence="2 3">DSM 24482</strain>
    </source>
</reference>
<name>A0A7Y9FH42_9CELL</name>
<keyword evidence="2" id="KW-0969">Cilium</keyword>
<dbReference type="GO" id="GO:0044780">
    <property type="term" value="P:bacterial-type flagellum assembly"/>
    <property type="evidence" value="ECO:0007669"/>
    <property type="project" value="InterPro"/>
</dbReference>
<sequence>MSVGVGTTVRVATPSGDRDVPSVLHLAAELPGLPGRTEYALEPIEDSGTLFSLRSAPGGAHPVRLFVAAPHAFFPDYAPRIGQDLLADAMRTDGAGSPGTLLLVVVHPAGDDRDQHTANLLAPLLVDPARGLAQQVVLDEDLPLRAPIG</sequence>
<reference evidence="1 4" key="2">
    <citation type="submission" date="2021-01" db="EMBL/GenBank/DDBJ databases">
        <title>Whole genome shotgun sequence of Cellulomonas oligotrophica NBRC 109435.</title>
        <authorList>
            <person name="Komaki H."/>
            <person name="Tamura T."/>
        </authorList>
    </citation>
    <scope>NUCLEOTIDE SEQUENCE [LARGE SCALE GENOMIC DNA]</scope>
    <source>
        <strain evidence="1 4">NBRC 109435</strain>
    </source>
</reference>
<dbReference type="Pfam" id="PF02623">
    <property type="entry name" value="FliW"/>
    <property type="match status" value="1"/>
</dbReference>
<dbReference type="EMBL" id="BONN01000011">
    <property type="protein sequence ID" value="GIG34017.1"/>
    <property type="molecule type" value="Genomic_DNA"/>
</dbReference>
<evidence type="ECO:0000313" key="2">
    <source>
        <dbReference type="EMBL" id="NYD87235.1"/>
    </source>
</evidence>
<evidence type="ECO:0000313" key="3">
    <source>
        <dbReference type="Proteomes" id="UP000577956"/>
    </source>
</evidence>
<evidence type="ECO:0000313" key="1">
    <source>
        <dbReference type="EMBL" id="GIG34017.1"/>
    </source>
</evidence>
<dbReference type="Proteomes" id="UP000577956">
    <property type="component" value="Unassembled WGS sequence"/>
</dbReference>